<accession>A0A166C0Q4</accession>
<comment type="caution">
    <text evidence="1">The sequence shown here is derived from an EMBL/GenBank/DDBJ whole genome shotgun (WGS) entry which is preliminary data.</text>
</comment>
<keyword evidence="2" id="KW-1185">Reference proteome</keyword>
<gene>
    <name evidence="1" type="ORF">MBFIL_09760</name>
</gene>
<dbReference type="Proteomes" id="UP000077066">
    <property type="component" value="Unassembled WGS sequence"/>
</dbReference>
<reference evidence="1 2" key="1">
    <citation type="submission" date="2016-04" db="EMBL/GenBank/DDBJ databases">
        <title>Genome sequence of Methanobrevibacter filiformis DSM 11501.</title>
        <authorList>
            <person name="Poehlein A."/>
            <person name="Seedorf H."/>
            <person name="Daniel R."/>
        </authorList>
    </citation>
    <scope>NUCLEOTIDE SEQUENCE [LARGE SCALE GENOMIC DNA]</scope>
    <source>
        <strain evidence="1 2">DSM 11501</strain>
    </source>
</reference>
<dbReference type="EMBL" id="LWMT01000191">
    <property type="protein sequence ID" value="KZX14011.1"/>
    <property type="molecule type" value="Genomic_DNA"/>
</dbReference>
<protein>
    <submittedName>
        <fullName evidence="1">Uncharacterized protein</fullName>
    </submittedName>
</protein>
<dbReference type="PATRIC" id="fig|55758.3.peg.1113"/>
<sequence length="102" mass="10801">MDKGNKGCFFMKFNNGLILGGSLYFLTIVLSIMFLVSGVSAADYTLNPGDAGGINSAIATINSNGQSNDTLTLNEGIYNKDSDIRNNFSFIGCAIINFSVDG</sequence>
<evidence type="ECO:0000313" key="1">
    <source>
        <dbReference type="EMBL" id="KZX14011.1"/>
    </source>
</evidence>
<proteinExistence type="predicted"/>
<evidence type="ECO:0000313" key="2">
    <source>
        <dbReference type="Proteomes" id="UP000077066"/>
    </source>
</evidence>
<dbReference type="AlphaFoldDB" id="A0A166C0Q4"/>
<organism evidence="1 2">
    <name type="scientific">Methanobrevibacter filiformis</name>
    <dbReference type="NCBI Taxonomy" id="55758"/>
    <lineage>
        <taxon>Archaea</taxon>
        <taxon>Methanobacteriati</taxon>
        <taxon>Methanobacteriota</taxon>
        <taxon>Methanomada group</taxon>
        <taxon>Methanobacteria</taxon>
        <taxon>Methanobacteriales</taxon>
        <taxon>Methanobacteriaceae</taxon>
        <taxon>Methanobrevibacter</taxon>
    </lineage>
</organism>
<name>A0A166C0Q4_9EURY</name>